<keyword evidence="1" id="KW-1133">Transmembrane helix</keyword>
<protein>
    <submittedName>
        <fullName evidence="2">Uncharacterized protein</fullName>
    </submittedName>
</protein>
<name>A0ABQ9E458_TEGGR</name>
<keyword evidence="1" id="KW-0472">Membrane</keyword>
<dbReference type="InterPro" id="IPR051223">
    <property type="entry name" value="Polycystin"/>
</dbReference>
<evidence type="ECO:0000313" key="2">
    <source>
        <dbReference type="EMBL" id="KAJ8298362.1"/>
    </source>
</evidence>
<evidence type="ECO:0000313" key="3">
    <source>
        <dbReference type="Proteomes" id="UP001217089"/>
    </source>
</evidence>
<proteinExistence type="predicted"/>
<dbReference type="EMBL" id="JARBDR010000923">
    <property type="protein sequence ID" value="KAJ8298362.1"/>
    <property type="molecule type" value="Genomic_DNA"/>
</dbReference>
<sequence>MEWGKPKSEEWLCTFFLSFFESLCLVDPVKVVVMALLFALLFKKPTDVPNEKVNLERLKSAAMTYNAGMTRDSQEMSKLGKRKPPSSKKMQKMRQRRLRELQAYRLFFELLLYLLYAFFLYSITYIVRDDRTYTLKKHIESHLVDGTNTLFGFSNANIIT</sequence>
<feature type="transmembrane region" description="Helical" evidence="1">
    <location>
        <begin position="15"/>
        <end position="42"/>
    </location>
</feature>
<keyword evidence="3" id="KW-1185">Reference proteome</keyword>
<feature type="transmembrane region" description="Helical" evidence="1">
    <location>
        <begin position="103"/>
        <end position="127"/>
    </location>
</feature>
<gene>
    <name evidence="2" type="ORF">KUTeg_024893</name>
</gene>
<dbReference type="PANTHER" id="PTHR10877">
    <property type="entry name" value="POLYCYSTIN FAMILY MEMBER"/>
    <property type="match status" value="1"/>
</dbReference>
<organism evidence="2 3">
    <name type="scientific">Tegillarca granosa</name>
    <name type="common">Malaysian cockle</name>
    <name type="synonym">Anadara granosa</name>
    <dbReference type="NCBI Taxonomy" id="220873"/>
    <lineage>
        <taxon>Eukaryota</taxon>
        <taxon>Metazoa</taxon>
        <taxon>Spiralia</taxon>
        <taxon>Lophotrochozoa</taxon>
        <taxon>Mollusca</taxon>
        <taxon>Bivalvia</taxon>
        <taxon>Autobranchia</taxon>
        <taxon>Pteriomorphia</taxon>
        <taxon>Arcoida</taxon>
        <taxon>Arcoidea</taxon>
        <taxon>Arcidae</taxon>
        <taxon>Tegillarca</taxon>
    </lineage>
</organism>
<comment type="caution">
    <text evidence="2">The sequence shown here is derived from an EMBL/GenBank/DDBJ whole genome shotgun (WGS) entry which is preliminary data.</text>
</comment>
<dbReference type="Proteomes" id="UP001217089">
    <property type="component" value="Unassembled WGS sequence"/>
</dbReference>
<dbReference type="PANTHER" id="PTHR10877:SF150">
    <property type="entry name" value="REJ DOMAIN-CONTAINING PROTEIN"/>
    <property type="match status" value="1"/>
</dbReference>
<accession>A0ABQ9E458</accession>
<evidence type="ECO:0000256" key="1">
    <source>
        <dbReference type="SAM" id="Phobius"/>
    </source>
</evidence>
<reference evidence="2 3" key="1">
    <citation type="submission" date="2022-12" db="EMBL/GenBank/DDBJ databases">
        <title>Chromosome-level genome of Tegillarca granosa.</title>
        <authorList>
            <person name="Kim J."/>
        </authorList>
    </citation>
    <scope>NUCLEOTIDE SEQUENCE [LARGE SCALE GENOMIC DNA]</scope>
    <source>
        <strain evidence="2">Teg-2019</strain>
        <tissue evidence="2">Adductor muscle</tissue>
    </source>
</reference>
<keyword evidence="1" id="KW-0812">Transmembrane</keyword>